<dbReference type="Proteomes" id="UP001284537">
    <property type="component" value="Unassembled WGS sequence"/>
</dbReference>
<feature type="DNA-binding region" description="H-T-H motif" evidence="2">
    <location>
        <begin position="29"/>
        <end position="48"/>
    </location>
</feature>
<evidence type="ECO:0000313" key="4">
    <source>
        <dbReference type="EMBL" id="MDX8126896.1"/>
    </source>
</evidence>
<evidence type="ECO:0000256" key="1">
    <source>
        <dbReference type="ARBA" id="ARBA00023125"/>
    </source>
</evidence>
<dbReference type="SUPFAM" id="SSF48498">
    <property type="entry name" value="Tetracyclin repressor-like, C-terminal domain"/>
    <property type="match status" value="1"/>
</dbReference>
<comment type="caution">
    <text evidence="4">The sequence shown here is derived from an EMBL/GenBank/DDBJ whole genome shotgun (WGS) entry which is preliminary data.</text>
</comment>
<dbReference type="PANTHER" id="PTHR30055:SF146">
    <property type="entry name" value="HTH-TYPE TRANSCRIPTIONAL DUAL REGULATOR CECR"/>
    <property type="match status" value="1"/>
</dbReference>
<dbReference type="InterPro" id="IPR023772">
    <property type="entry name" value="DNA-bd_HTH_TetR-type_CS"/>
</dbReference>
<dbReference type="InterPro" id="IPR050109">
    <property type="entry name" value="HTH-type_TetR-like_transc_reg"/>
</dbReference>
<dbReference type="PROSITE" id="PS01081">
    <property type="entry name" value="HTH_TETR_1"/>
    <property type="match status" value="1"/>
</dbReference>
<name>A0ABU4UCJ4_9GAMM</name>
<evidence type="ECO:0000256" key="2">
    <source>
        <dbReference type="PROSITE-ProRule" id="PRU00335"/>
    </source>
</evidence>
<accession>A0ABU4UCJ4</accession>
<dbReference type="PRINTS" id="PR00455">
    <property type="entry name" value="HTHTETR"/>
</dbReference>
<dbReference type="Pfam" id="PF14246">
    <property type="entry name" value="TetR_C_7"/>
    <property type="match status" value="1"/>
</dbReference>
<dbReference type="RefSeq" id="WP_319960957.1">
    <property type="nucleotide sequence ID" value="NZ_JAXARY010000004.1"/>
</dbReference>
<dbReference type="Pfam" id="PF00440">
    <property type="entry name" value="TetR_N"/>
    <property type="match status" value="1"/>
</dbReference>
<dbReference type="SUPFAM" id="SSF46689">
    <property type="entry name" value="Homeodomain-like"/>
    <property type="match status" value="1"/>
</dbReference>
<dbReference type="Gene3D" id="1.10.357.10">
    <property type="entry name" value="Tetracycline Repressor, domain 2"/>
    <property type="match status" value="1"/>
</dbReference>
<dbReference type="PANTHER" id="PTHR30055">
    <property type="entry name" value="HTH-TYPE TRANSCRIPTIONAL REGULATOR RUTR"/>
    <property type="match status" value="1"/>
</dbReference>
<keyword evidence="1 2" id="KW-0238">DNA-binding</keyword>
<proteinExistence type="predicted"/>
<evidence type="ECO:0000313" key="5">
    <source>
        <dbReference type="Proteomes" id="UP001284537"/>
    </source>
</evidence>
<feature type="domain" description="HTH tetR-type" evidence="3">
    <location>
        <begin position="6"/>
        <end position="66"/>
    </location>
</feature>
<dbReference type="InterPro" id="IPR039536">
    <property type="entry name" value="TetR_C_Proteobacteria"/>
</dbReference>
<dbReference type="InterPro" id="IPR036271">
    <property type="entry name" value="Tet_transcr_reg_TetR-rel_C_sf"/>
</dbReference>
<dbReference type="InterPro" id="IPR009057">
    <property type="entry name" value="Homeodomain-like_sf"/>
</dbReference>
<dbReference type="EMBL" id="JAXARY010000004">
    <property type="protein sequence ID" value="MDX8126896.1"/>
    <property type="molecule type" value="Genomic_DNA"/>
</dbReference>
<dbReference type="Gene3D" id="1.10.10.60">
    <property type="entry name" value="Homeodomain-like"/>
    <property type="match status" value="1"/>
</dbReference>
<reference evidence="4 5" key="1">
    <citation type="submission" date="2023-11" db="EMBL/GenBank/DDBJ databases">
        <authorList>
            <person name="Ouyang M.-Y."/>
        </authorList>
    </citation>
    <scope>NUCLEOTIDE SEQUENCE [LARGE SCALE GENOMIC DNA]</scope>
    <source>
        <strain evidence="4 5">OY6</strain>
    </source>
</reference>
<gene>
    <name evidence="4" type="ORF">QLH52_06350</name>
</gene>
<dbReference type="InterPro" id="IPR001647">
    <property type="entry name" value="HTH_TetR"/>
</dbReference>
<protein>
    <submittedName>
        <fullName evidence="4">TetR/AcrR family transcriptional regulator</fullName>
    </submittedName>
</protein>
<keyword evidence="5" id="KW-1185">Reference proteome</keyword>
<organism evidence="4 5">
    <name type="scientific">Methylomonas defluvii</name>
    <dbReference type="NCBI Taxonomy" id="3045149"/>
    <lineage>
        <taxon>Bacteria</taxon>
        <taxon>Pseudomonadati</taxon>
        <taxon>Pseudomonadota</taxon>
        <taxon>Gammaproteobacteria</taxon>
        <taxon>Methylococcales</taxon>
        <taxon>Methylococcaceae</taxon>
        <taxon>Methylomonas</taxon>
    </lineage>
</organism>
<sequence>MNTPPNPKRQAILAAAKRLFVAQGYNAVSMDAIAEAAPVSKPTLYNHFQGKQELFAAVIECQCQAFFDTLSSARMIPGATEAALRQIAMSFADLIYSTESLGLLRLIIAEHPSFPELSQQVHRRGIQPVFDRLTRFLVGLHEDDESIQIPDQERAAKLLLGMIQGNDHMRCLMGLRSPPDANEKKIIVDSAVNLFLRGHRRSGPKVAL</sequence>
<dbReference type="PROSITE" id="PS50977">
    <property type="entry name" value="HTH_TETR_2"/>
    <property type="match status" value="1"/>
</dbReference>
<evidence type="ECO:0000259" key="3">
    <source>
        <dbReference type="PROSITE" id="PS50977"/>
    </source>
</evidence>